<keyword evidence="1" id="KW-0472">Membrane</keyword>
<keyword evidence="1" id="KW-1133">Transmembrane helix</keyword>
<dbReference type="EMBL" id="SDKC01000001">
    <property type="protein sequence ID" value="RXS74625.1"/>
    <property type="molecule type" value="Genomic_DNA"/>
</dbReference>
<name>A0A4V1NRR0_9FIRM</name>
<sequence>MSQPAEEQQEHRKQKKDWKQERRKRRAIWAVVLTALALLAVPVLAWLYMQRSMETITEIKKPDILSIKAGDMQDIEQLELGTIDVSGDQKTKDVVFCVYSAEARKSYYLQLAHTTNIGFTYSIYKTSSPTQDGDITYLGKQYKKGESLPGDYLNLATDGKHATNAYHNNTYGEYKNVQQAAEPLYWKSNVQETLPKKKDASGEFYVNYYILHISWDETVQNNKETDMIYLMAG</sequence>
<dbReference type="RefSeq" id="WP_129257238.1">
    <property type="nucleotide sequence ID" value="NZ_SDKC01000001.1"/>
</dbReference>
<evidence type="ECO:0000313" key="3">
    <source>
        <dbReference type="Proteomes" id="UP000290106"/>
    </source>
</evidence>
<evidence type="ECO:0000256" key="1">
    <source>
        <dbReference type="SAM" id="Phobius"/>
    </source>
</evidence>
<accession>A0A4V1NRR0</accession>
<dbReference type="AlphaFoldDB" id="A0A4V1NRR0"/>
<reference evidence="2 3" key="1">
    <citation type="submission" date="2019-01" db="EMBL/GenBank/DDBJ databases">
        <title>Blautia sp. nov. KGMB01111 isolated human feces.</title>
        <authorList>
            <person name="Park J.-E."/>
            <person name="Kim J.-S."/>
            <person name="Park S.-H."/>
        </authorList>
    </citation>
    <scope>NUCLEOTIDE SEQUENCE [LARGE SCALE GENOMIC DNA]</scope>
    <source>
        <strain evidence="2 3">KGMB01111</strain>
    </source>
</reference>
<feature type="transmembrane region" description="Helical" evidence="1">
    <location>
        <begin position="27"/>
        <end position="49"/>
    </location>
</feature>
<protein>
    <submittedName>
        <fullName evidence="2">Uncharacterized protein</fullName>
    </submittedName>
</protein>
<proteinExistence type="predicted"/>
<organism evidence="2 3">
    <name type="scientific">Blautia faecicola</name>
    <dbReference type="NCBI Taxonomy" id="2509240"/>
    <lineage>
        <taxon>Bacteria</taxon>
        <taxon>Bacillati</taxon>
        <taxon>Bacillota</taxon>
        <taxon>Clostridia</taxon>
        <taxon>Lachnospirales</taxon>
        <taxon>Lachnospiraceae</taxon>
        <taxon>Blautia</taxon>
    </lineage>
</organism>
<dbReference type="OrthoDB" id="1821458at2"/>
<keyword evidence="3" id="KW-1185">Reference proteome</keyword>
<dbReference type="Proteomes" id="UP000290106">
    <property type="component" value="Unassembled WGS sequence"/>
</dbReference>
<evidence type="ECO:0000313" key="2">
    <source>
        <dbReference type="EMBL" id="RXS74625.1"/>
    </source>
</evidence>
<gene>
    <name evidence="2" type="ORF">ETP43_04995</name>
</gene>
<comment type="caution">
    <text evidence="2">The sequence shown here is derived from an EMBL/GenBank/DDBJ whole genome shotgun (WGS) entry which is preliminary data.</text>
</comment>
<keyword evidence="1" id="KW-0812">Transmembrane</keyword>